<feature type="domain" description="HPt" evidence="2">
    <location>
        <begin position="37"/>
        <end position="130"/>
    </location>
</feature>
<dbReference type="GO" id="GO:0000160">
    <property type="term" value="P:phosphorelay signal transduction system"/>
    <property type="evidence" value="ECO:0007669"/>
    <property type="project" value="InterPro"/>
</dbReference>
<dbReference type="RefSeq" id="WP_194504046.1">
    <property type="nucleotide sequence ID" value="NZ_JADIVZ010000007.1"/>
</dbReference>
<dbReference type="InterPro" id="IPR008207">
    <property type="entry name" value="Sig_transdc_His_kin_Hpt_dom"/>
</dbReference>
<evidence type="ECO:0000259" key="2">
    <source>
        <dbReference type="PROSITE" id="PS50894"/>
    </source>
</evidence>
<reference evidence="3" key="1">
    <citation type="submission" date="2020-11" db="EMBL/GenBank/DDBJ databases">
        <title>Nocardioides sp. CBS4Y-1, whole genome shotgun sequence.</title>
        <authorList>
            <person name="Tuo L."/>
        </authorList>
    </citation>
    <scope>NUCLEOTIDE SEQUENCE</scope>
    <source>
        <strain evidence="3">CBS4Y-1</strain>
    </source>
</reference>
<dbReference type="Gene3D" id="1.20.120.160">
    <property type="entry name" value="HPT domain"/>
    <property type="match status" value="1"/>
</dbReference>
<evidence type="ECO:0000313" key="4">
    <source>
        <dbReference type="Proteomes" id="UP000656804"/>
    </source>
</evidence>
<name>A0A930V2N7_9ACTN</name>
<dbReference type="InterPro" id="IPR036641">
    <property type="entry name" value="HPT_dom_sf"/>
</dbReference>
<comment type="caution">
    <text evidence="3">The sequence shown here is derived from an EMBL/GenBank/DDBJ whole genome shotgun (WGS) entry which is preliminary data.</text>
</comment>
<dbReference type="SUPFAM" id="SSF47226">
    <property type="entry name" value="Histidine-containing phosphotransfer domain, HPT domain"/>
    <property type="match status" value="1"/>
</dbReference>
<dbReference type="AlphaFoldDB" id="A0A930V2N7"/>
<dbReference type="Pfam" id="PF01627">
    <property type="entry name" value="Hpt"/>
    <property type="match status" value="1"/>
</dbReference>
<comment type="caution">
    <text evidence="1">Lacks conserved residue(s) required for the propagation of feature annotation.</text>
</comment>
<dbReference type="EMBL" id="JADIVZ010000007">
    <property type="protein sequence ID" value="MBF4162781.1"/>
    <property type="molecule type" value="Genomic_DNA"/>
</dbReference>
<protein>
    <submittedName>
        <fullName evidence="3">Hpt domain-containing protein</fullName>
    </submittedName>
</protein>
<proteinExistence type="predicted"/>
<accession>A0A930V2N7</accession>
<organism evidence="3 4">
    <name type="scientific">Nocardioides acrostichi</name>
    <dbReference type="NCBI Taxonomy" id="2784339"/>
    <lineage>
        <taxon>Bacteria</taxon>
        <taxon>Bacillati</taxon>
        <taxon>Actinomycetota</taxon>
        <taxon>Actinomycetes</taxon>
        <taxon>Propionibacteriales</taxon>
        <taxon>Nocardioidaceae</taxon>
        <taxon>Nocardioides</taxon>
    </lineage>
</organism>
<sequence length="144" mass="15349">MDDPLLDAPLPAYLVDPAHAGVLEPEVLVRLGRDVGDPDYPWRLVGLFLELLPGRVQRVLREVSAGDDAAADDALLSLKVSATAVGLPELSSLARRLENLLRTGNRAELLPALDALPATAARAEVALGDLLRRATSDQASLSKR</sequence>
<evidence type="ECO:0000313" key="3">
    <source>
        <dbReference type="EMBL" id="MBF4162781.1"/>
    </source>
</evidence>
<dbReference type="PROSITE" id="PS50894">
    <property type="entry name" value="HPT"/>
    <property type="match status" value="1"/>
</dbReference>
<keyword evidence="4" id="KW-1185">Reference proteome</keyword>
<dbReference type="Proteomes" id="UP000656804">
    <property type="component" value="Unassembled WGS sequence"/>
</dbReference>
<gene>
    <name evidence="3" type="ORF">ISG29_13875</name>
</gene>
<evidence type="ECO:0000256" key="1">
    <source>
        <dbReference type="PROSITE-ProRule" id="PRU00110"/>
    </source>
</evidence>